<dbReference type="GO" id="GO:0006412">
    <property type="term" value="P:translation"/>
    <property type="evidence" value="ECO:0007669"/>
    <property type="project" value="InterPro"/>
</dbReference>
<evidence type="ECO:0000313" key="4">
    <source>
        <dbReference type="EMBL" id="VAX17654.1"/>
    </source>
</evidence>
<dbReference type="HAMAP" id="MF_00374">
    <property type="entry name" value="Ribosomal_uL29"/>
    <property type="match status" value="1"/>
</dbReference>
<accession>A0A3B1C0X2</accession>
<dbReference type="GO" id="GO:0003735">
    <property type="term" value="F:structural constituent of ribosome"/>
    <property type="evidence" value="ECO:0007669"/>
    <property type="project" value="InterPro"/>
</dbReference>
<gene>
    <name evidence="4" type="ORF">MNBD_NITROSPINAE03-1743</name>
</gene>
<comment type="similarity">
    <text evidence="1">Belongs to the universal ribosomal protein uL29 family.</text>
</comment>
<evidence type="ECO:0000256" key="1">
    <source>
        <dbReference type="ARBA" id="ARBA00009254"/>
    </source>
</evidence>
<organism evidence="4">
    <name type="scientific">hydrothermal vent metagenome</name>
    <dbReference type="NCBI Taxonomy" id="652676"/>
    <lineage>
        <taxon>unclassified sequences</taxon>
        <taxon>metagenomes</taxon>
        <taxon>ecological metagenomes</taxon>
    </lineage>
</organism>
<dbReference type="NCBIfam" id="TIGR00012">
    <property type="entry name" value="L29"/>
    <property type="match status" value="1"/>
</dbReference>
<name>A0A3B1C0X2_9ZZZZ</name>
<dbReference type="Pfam" id="PF00831">
    <property type="entry name" value="Ribosomal_L29"/>
    <property type="match status" value="1"/>
</dbReference>
<dbReference type="PROSITE" id="PS00579">
    <property type="entry name" value="RIBOSOMAL_L29"/>
    <property type="match status" value="1"/>
</dbReference>
<dbReference type="AlphaFoldDB" id="A0A3B1C0X2"/>
<dbReference type="EMBL" id="UOGB01000090">
    <property type="protein sequence ID" value="VAX17654.1"/>
    <property type="molecule type" value="Genomic_DNA"/>
</dbReference>
<dbReference type="Gene3D" id="1.10.287.310">
    <property type="match status" value="1"/>
</dbReference>
<dbReference type="GO" id="GO:1990904">
    <property type="term" value="C:ribonucleoprotein complex"/>
    <property type="evidence" value="ECO:0007669"/>
    <property type="project" value="UniProtKB-KW"/>
</dbReference>
<dbReference type="SUPFAM" id="SSF46561">
    <property type="entry name" value="Ribosomal protein L29 (L29p)"/>
    <property type="match status" value="1"/>
</dbReference>
<dbReference type="CDD" id="cd00427">
    <property type="entry name" value="Ribosomal_L29_HIP"/>
    <property type="match status" value="1"/>
</dbReference>
<dbReference type="InterPro" id="IPR036049">
    <property type="entry name" value="Ribosomal_uL29_sf"/>
</dbReference>
<dbReference type="InterPro" id="IPR018254">
    <property type="entry name" value="Ribosomal_uL29_CS"/>
</dbReference>
<proteinExistence type="inferred from homology"/>
<dbReference type="GO" id="GO:0005840">
    <property type="term" value="C:ribosome"/>
    <property type="evidence" value="ECO:0007669"/>
    <property type="project" value="UniProtKB-KW"/>
</dbReference>
<evidence type="ECO:0000256" key="3">
    <source>
        <dbReference type="ARBA" id="ARBA00023274"/>
    </source>
</evidence>
<protein>
    <submittedName>
        <fullName evidence="4">LSU ribosomal protein L29p (L35e)</fullName>
    </submittedName>
</protein>
<keyword evidence="2 4" id="KW-0689">Ribosomal protein</keyword>
<sequence length="71" mass="8286">MKFEKFRDMSGDELDRKLEDLKVAYMKLRFQHATAQLDSPAKLKNTRRDIAKAMTLINQRKAEAAKETTEI</sequence>
<evidence type="ECO:0000256" key="2">
    <source>
        <dbReference type="ARBA" id="ARBA00022980"/>
    </source>
</evidence>
<reference evidence="4" key="1">
    <citation type="submission" date="2018-06" db="EMBL/GenBank/DDBJ databases">
        <authorList>
            <person name="Zhirakovskaya E."/>
        </authorList>
    </citation>
    <scope>NUCLEOTIDE SEQUENCE</scope>
</reference>
<dbReference type="InterPro" id="IPR001854">
    <property type="entry name" value="Ribosomal_uL29"/>
</dbReference>
<keyword evidence="3" id="KW-0687">Ribonucleoprotein</keyword>